<evidence type="ECO:0000259" key="5">
    <source>
        <dbReference type="PROSITE" id="PS50181"/>
    </source>
</evidence>
<dbReference type="InterPro" id="IPR001810">
    <property type="entry name" value="F-box_dom"/>
</dbReference>
<evidence type="ECO:0000313" key="7">
    <source>
        <dbReference type="Proteomes" id="UP001431783"/>
    </source>
</evidence>
<dbReference type="PANTHER" id="PTHR13123">
    <property type="entry name" value="LD30288P"/>
    <property type="match status" value="1"/>
</dbReference>
<gene>
    <name evidence="6" type="ORF">WA026_020597</name>
</gene>
<dbReference type="InterPro" id="IPR036047">
    <property type="entry name" value="F-box-like_dom_sf"/>
</dbReference>
<dbReference type="AlphaFoldDB" id="A0AAW1V4P5"/>
<dbReference type="EMBL" id="JARQZJ010000105">
    <property type="protein sequence ID" value="KAK9887150.1"/>
    <property type="molecule type" value="Genomic_DNA"/>
</dbReference>
<sequence length="341" mass="39064">MPFISKDWRSPGELWVKTDIGWEKKKVLENCKAIKLEESSDEESMMDSSTAEQTIQPYCQITINCTREIAGFNKLDEVVKKLDFHSAVKDVRRFNYICALLDLLIGQRMTDLSGCAQKILLAMLEEVACYVTESHHNPRGFRRLLSKLRAVSAAERSACWGGPLGSQMLRDQHSNKINKIFNIAEQMQICEQDSQPHFLQLPEECIREIILRLSDHTDLISSAKSCDTMANIVNEQRIWRELTKFHFTPDQIELVLSKGDFNGDWKLVFSALKRAYGICEERQYAEMLSLCKYCRCLFWRSLGHPCIADQSPEFRARIQEAGGLTPPSPVPPSAFLKFFSL</sequence>
<evidence type="ECO:0000256" key="4">
    <source>
        <dbReference type="ARBA" id="ARBA00023242"/>
    </source>
</evidence>
<evidence type="ECO:0000313" key="6">
    <source>
        <dbReference type="EMBL" id="KAK9887150.1"/>
    </source>
</evidence>
<dbReference type="SUPFAM" id="SSF81383">
    <property type="entry name" value="F-box domain"/>
    <property type="match status" value="1"/>
</dbReference>
<dbReference type="PROSITE" id="PS50181">
    <property type="entry name" value="FBOX"/>
    <property type="match status" value="1"/>
</dbReference>
<evidence type="ECO:0000256" key="1">
    <source>
        <dbReference type="ARBA" id="ARBA00004123"/>
    </source>
</evidence>
<dbReference type="Proteomes" id="UP001431783">
    <property type="component" value="Unassembled WGS sequence"/>
</dbReference>
<name>A0AAW1V4P5_9CUCU</name>
<dbReference type="GO" id="GO:0005634">
    <property type="term" value="C:nucleus"/>
    <property type="evidence" value="ECO:0007669"/>
    <property type="project" value="UniProtKB-SubCell"/>
</dbReference>
<comment type="subcellular location">
    <subcellularLocation>
        <location evidence="1">Nucleus</location>
    </subcellularLocation>
</comment>
<reference evidence="6 7" key="1">
    <citation type="submission" date="2023-03" db="EMBL/GenBank/DDBJ databases">
        <title>Genome insight into feeding habits of ladybird beetles.</title>
        <authorList>
            <person name="Li H.-S."/>
            <person name="Huang Y.-H."/>
            <person name="Pang H."/>
        </authorList>
    </citation>
    <scope>NUCLEOTIDE SEQUENCE [LARGE SCALE GENOMIC DNA]</scope>
    <source>
        <strain evidence="6">SYSU_2023b</strain>
        <tissue evidence="6">Whole body</tissue>
    </source>
</reference>
<protein>
    <recommendedName>
        <fullName evidence="5">F-box domain-containing protein</fullName>
    </recommendedName>
</protein>
<keyword evidence="7" id="KW-1185">Reference proteome</keyword>
<dbReference type="GO" id="GO:0005737">
    <property type="term" value="C:cytoplasm"/>
    <property type="evidence" value="ECO:0007669"/>
    <property type="project" value="TreeGrafter"/>
</dbReference>
<dbReference type="Pfam" id="PF00646">
    <property type="entry name" value="F-box"/>
    <property type="match status" value="1"/>
</dbReference>
<accession>A0AAW1V4P5</accession>
<comment type="pathway">
    <text evidence="2">Protein modification; protein ubiquitination.</text>
</comment>
<dbReference type="GO" id="GO:0019005">
    <property type="term" value="C:SCF ubiquitin ligase complex"/>
    <property type="evidence" value="ECO:0007669"/>
    <property type="project" value="TreeGrafter"/>
</dbReference>
<dbReference type="InterPro" id="IPR040394">
    <property type="entry name" value="FBX25/32"/>
</dbReference>
<organism evidence="6 7">
    <name type="scientific">Henosepilachna vigintioctopunctata</name>
    <dbReference type="NCBI Taxonomy" id="420089"/>
    <lineage>
        <taxon>Eukaryota</taxon>
        <taxon>Metazoa</taxon>
        <taxon>Ecdysozoa</taxon>
        <taxon>Arthropoda</taxon>
        <taxon>Hexapoda</taxon>
        <taxon>Insecta</taxon>
        <taxon>Pterygota</taxon>
        <taxon>Neoptera</taxon>
        <taxon>Endopterygota</taxon>
        <taxon>Coleoptera</taxon>
        <taxon>Polyphaga</taxon>
        <taxon>Cucujiformia</taxon>
        <taxon>Coccinelloidea</taxon>
        <taxon>Coccinellidae</taxon>
        <taxon>Epilachninae</taxon>
        <taxon>Epilachnini</taxon>
        <taxon>Henosepilachna</taxon>
    </lineage>
</organism>
<dbReference type="PANTHER" id="PTHR13123:SF7">
    <property type="entry name" value="LD30288P"/>
    <property type="match status" value="1"/>
</dbReference>
<comment type="caution">
    <text evidence="6">The sequence shown here is derived from an EMBL/GenBank/DDBJ whole genome shotgun (WGS) entry which is preliminary data.</text>
</comment>
<evidence type="ECO:0000256" key="2">
    <source>
        <dbReference type="ARBA" id="ARBA00004906"/>
    </source>
</evidence>
<evidence type="ECO:0000256" key="3">
    <source>
        <dbReference type="ARBA" id="ARBA00022786"/>
    </source>
</evidence>
<keyword evidence="4" id="KW-0539">Nucleus</keyword>
<keyword evidence="3" id="KW-0833">Ubl conjugation pathway</keyword>
<dbReference type="GO" id="GO:0016567">
    <property type="term" value="P:protein ubiquitination"/>
    <property type="evidence" value="ECO:0007669"/>
    <property type="project" value="TreeGrafter"/>
</dbReference>
<feature type="domain" description="F-box" evidence="5">
    <location>
        <begin position="195"/>
        <end position="242"/>
    </location>
</feature>
<proteinExistence type="predicted"/>